<dbReference type="GO" id="GO:0003964">
    <property type="term" value="F:RNA-directed DNA polymerase activity"/>
    <property type="evidence" value="ECO:0007669"/>
    <property type="project" value="UniProtKB-KW"/>
</dbReference>
<keyword evidence="18" id="KW-0233">DNA recombination</keyword>
<evidence type="ECO:0000256" key="7">
    <source>
        <dbReference type="ARBA" id="ARBA00022695"/>
    </source>
</evidence>
<keyword evidence="15" id="KW-0695">RNA-directed DNA polymerase</keyword>
<evidence type="ECO:0000256" key="14">
    <source>
        <dbReference type="ARBA" id="ARBA00022908"/>
    </source>
</evidence>
<evidence type="ECO:0000256" key="4">
    <source>
        <dbReference type="ARBA" id="ARBA00022490"/>
    </source>
</evidence>
<evidence type="ECO:0000259" key="24">
    <source>
        <dbReference type="PROSITE" id="PS50994"/>
    </source>
</evidence>
<comment type="catalytic activity">
    <reaction evidence="23">
        <text>DNA(n) + a 2'-deoxyribonucleoside 5'-triphosphate = DNA(n+1) + diphosphate</text>
        <dbReference type="Rhea" id="RHEA:22508"/>
        <dbReference type="Rhea" id="RHEA-COMP:17339"/>
        <dbReference type="Rhea" id="RHEA-COMP:17340"/>
        <dbReference type="ChEBI" id="CHEBI:33019"/>
        <dbReference type="ChEBI" id="CHEBI:61560"/>
        <dbReference type="ChEBI" id="CHEBI:173112"/>
        <dbReference type="EC" id="2.7.7.7"/>
    </reaction>
</comment>
<dbReference type="eggNOG" id="KOG0017">
    <property type="taxonomic scope" value="Eukaryota"/>
</dbReference>
<dbReference type="PANTHER" id="PTHR42648:SF11">
    <property type="entry name" value="TRANSPOSON TY4-P GAG-POL POLYPROTEIN"/>
    <property type="match status" value="1"/>
</dbReference>
<reference evidence="26" key="2">
    <citation type="submission" date="2012-08" db="EMBL/GenBank/DDBJ databases">
        <title>Genome sequence of Kazachstania naganishii.</title>
        <authorList>
            <person name="Gordon J.L."/>
            <person name="Armisen D."/>
            <person name="Proux-Wera E."/>
            <person name="OhEigeartaigh S.S."/>
            <person name="Byrne K.P."/>
            <person name="Wolfe K.H."/>
        </authorList>
    </citation>
    <scope>NUCLEOTIDE SEQUENCE [LARGE SCALE GENOMIC DNA]</scope>
    <source>
        <strain evidence="26">ATCC MYA-139 / BCRC 22969 / CBS 8797 / CCRC 22969 / KCTC 17520 / NBRC 10181 / NCYC 3082</strain>
    </source>
</reference>
<dbReference type="GO" id="GO:0005737">
    <property type="term" value="C:cytoplasm"/>
    <property type="evidence" value="ECO:0007669"/>
    <property type="project" value="UniProtKB-SubCell"/>
</dbReference>
<evidence type="ECO:0000256" key="5">
    <source>
        <dbReference type="ARBA" id="ARBA00022578"/>
    </source>
</evidence>
<dbReference type="GO" id="GO:0032196">
    <property type="term" value="P:transposition"/>
    <property type="evidence" value="ECO:0007669"/>
    <property type="project" value="UniProtKB-KW"/>
</dbReference>
<comment type="subcellular location">
    <subcellularLocation>
        <location evidence="3">Cytoplasm</location>
    </subcellularLocation>
    <subcellularLocation>
        <location evidence="2">Nucleus</location>
    </subcellularLocation>
</comment>
<keyword evidence="13" id="KW-0694">RNA-binding</keyword>
<keyword evidence="4" id="KW-0963">Cytoplasm</keyword>
<evidence type="ECO:0000256" key="12">
    <source>
        <dbReference type="ARBA" id="ARBA00022842"/>
    </source>
</evidence>
<evidence type="ECO:0000313" key="26">
    <source>
        <dbReference type="Proteomes" id="UP000006310"/>
    </source>
</evidence>
<keyword evidence="9" id="KW-0479">Metal-binding</keyword>
<evidence type="ECO:0000256" key="6">
    <source>
        <dbReference type="ARBA" id="ARBA00022679"/>
    </source>
</evidence>
<keyword evidence="19" id="KW-0539">Nucleus</keyword>
<dbReference type="GO" id="GO:0004523">
    <property type="term" value="F:RNA-DNA hybrid ribonuclease activity"/>
    <property type="evidence" value="ECO:0007669"/>
    <property type="project" value="UniProtKB-EC"/>
</dbReference>
<keyword evidence="6" id="KW-0808">Transferase</keyword>
<evidence type="ECO:0000256" key="2">
    <source>
        <dbReference type="ARBA" id="ARBA00004123"/>
    </source>
</evidence>
<dbReference type="KEGG" id="kng:KNAG_0E03750"/>
<keyword evidence="17" id="KW-0238">DNA-binding</keyword>
<dbReference type="InterPro" id="IPR001584">
    <property type="entry name" value="Integrase_cat-core"/>
</dbReference>
<dbReference type="Proteomes" id="UP000006310">
    <property type="component" value="Chromosome 5"/>
</dbReference>
<dbReference type="HOGENOM" id="CLU_079152_0_0_1"/>
<keyword evidence="11" id="KW-0378">Hydrolase</keyword>
<dbReference type="OrthoDB" id="4037325at2759"/>
<accession>J7RZJ1</accession>
<keyword evidence="14" id="KW-0229">DNA integration</keyword>
<evidence type="ECO:0000256" key="10">
    <source>
        <dbReference type="ARBA" id="ARBA00022759"/>
    </source>
</evidence>
<dbReference type="RefSeq" id="XP_022464878.1">
    <property type="nucleotide sequence ID" value="XM_022608376.1"/>
</dbReference>
<evidence type="ECO:0000256" key="19">
    <source>
        <dbReference type="ARBA" id="ARBA00023242"/>
    </source>
</evidence>
<evidence type="ECO:0000256" key="1">
    <source>
        <dbReference type="ARBA" id="ARBA00000077"/>
    </source>
</evidence>
<dbReference type="GO" id="GO:0003723">
    <property type="term" value="F:RNA binding"/>
    <property type="evidence" value="ECO:0007669"/>
    <property type="project" value="UniProtKB-KW"/>
</dbReference>
<protein>
    <recommendedName>
        <fullName evidence="24">Integrase catalytic domain-containing protein</fullName>
    </recommendedName>
</protein>
<name>J7RZJ1_HUIN7</name>
<evidence type="ECO:0000256" key="17">
    <source>
        <dbReference type="ARBA" id="ARBA00023125"/>
    </source>
</evidence>
<organism evidence="25 26">
    <name type="scientific">Huiozyma naganishii (strain ATCC MYA-139 / BCRC 22969 / CBS 8797 / KCTC 17520 / NBRC 10181 / NCYC 3082 / Yp74L-3)</name>
    <name type="common">Yeast</name>
    <name type="synonym">Kazachstania naganishii</name>
    <dbReference type="NCBI Taxonomy" id="1071383"/>
    <lineage>
        <taxon>Eukaryota</taxon>
        <taxon>Fungi</taxon>
        <taxon>Dikarya</taxon>
        <taxon>Ascomycota</taxon>
        <taxon>Saccharomycotina</taxon>
        <taxon>Saccharomycetes</taxon>
        <taxon>Saccharomycetales</taxon>
        <taxon>Saccharomycetaceae</taxon>
        <taxon>Huiozyma</taxon>
    </lineage>
</organism>
<keyword evidence="16" id="KW-0239">DNA-directed DNA polymerase</keyword>
<evidence type="ECO:0000256" key="8">
    <source>
        <dbReference type="ARBA" id="ARBA00022722"/>
    </source>
</evidence>
<evidence type="ECO:0000256" key="15">
    <source>
        <dbReference type="ARBA" id="ARBA00022918"/>
    </source>
</evidence>
<proteinExistence type="predicted"/>
<keyword evidence="7" id="KW-0548">Nucleotidyltransferase</keyword>
<dbReference type="GO" id="GO:0006310">
    <property type="term" value="P:DNA recombination"/>
    <property type="evidence" value="ECO:0007669"/>
    <property type="project" value="UniProtKB-KW"/>
</dbReference>
<evidence type="ECO:0000256" key="20">
    <source>
        <dbReference type="ARBA" id="ARBA00025590"/>
    </source>
</evidence>
<comment type="function">
    <text evidence="20">Reverse transcriptase/ribonuclease H (RT) is a multifunctional enzyme that catalyzes the conversion of the retro-elements RNA genome into dsDNA within the VLP. The enzyme displays a DNA polymerase activity that can copy either DNA or RNA templates, and a ribonuclease H (RNase H) activity that cleaves the RNA strand of RNA-DNA heteroduplexes during plus-strand synthesis and hydrolyzes RNA primers. The conversion leads to a linear dsDNA copy of the retrotransposon that includes long terminal repeats (LTRs) at both ends.</text>
</comment>
<evidence type="ECO:0000256" key="13">
    <source>
        <dbReference type="ARBA" id="ARBA00022884"/>
    </source>
</evidence>
<dbReference type="Gene3D" id="3.30.420.10">
    <property type="entry name" value="Ribonuclease H-like superfamily/Ribonuclease H"/>
    <property type="match status" value="1"/>
</dbReference>
<dbReference type="GeneID" id="34526332"/>
<dbReference type="InterPro" id="IPR012337">
    <property type="entry name" value="RNaseH-like_sf"/>
</dbReference>
<dbReference type="InterPro" id="IPR036397">
    <property type="entry name" value="RNaseH_sf"/>
</dbReference>
<dbReference type="EMBL" id="HE978318">
    <property type="protein sequence ID" value="CCK70632.1"/>
    <property type="molecule type" value="Genomic_DNA"/>
</dbReference>
<keyword evidence="10" id="KW-0255">Endonuclease</keyword>
<keyword evidence="12" id="KW-0460">Magnesium</keyword>
<evidence type="ECO:0000256" key="18">
    <source>
        <dbReference type="ARBA" id="ARBA00023172"/>
    </source>
</evidence>
<dbReference type="OMA" id="CYTTTAN"/>
<dbReference type="STRING" id="1071383.J7RZJ1"/>
<evidence type="ECO:0000256" key="21">
    <source>
        <dbReference type="ARBA" id="ARBA00025615"/>
    </source>
</evidence>
<feature type="domain" description="Integrase catalytic" evidence="24">
    <location>
        <begin position="74"/>
        <end position="252"/>
    </location>
</feature>
<evidence type="ECO:0000313" key="25">
    <source>
        <dbReference type="EMBL" id="CCK70632.1"/>
    </source>
</evidence>
<comment type="catalytic activity">
    <reaction evidence="22">
        <text>DNA(n) + a 2'-deoxyribonucleoside 5'-triphosphate = DNA(n+1) + diphosphate</text>
        <dbReference type="Rhea" id="RHEA:22508"/>
        <dbReference type="Rhea" id="RHEA-COMP:17339"/>
        <dbReference type="Rhea" id="RHEA-COMP:17340"/>
        <dbReference type="ChEBI" id="CHEBI:33019"/>
        <dbReference type="ChEBI" id="CHEBI:61560"/>
        <dbReference type="ChEBI" id="CHEBI:173112"/>
        <dbReference type="EC" id="2.7.7.49"/>
    </reaction>
</comment>
<reference evidence="25 26" key="1">
    <citation type="journal article" date="2011" name="Proc. Natl. Acad. Sci. U.S.A.">
        <title>Evolutionary erosion of yeast sex chromosomes by mating-type switching accidents.</title>
        <authorList>
            <person name="Gordon J.L."/>
            <person name="Armisen D."/>
            <person name="Proux-Wera E."/>
            <person name="Oheigeartaigh S.S."/>
            <person name="Byrne K.P."/>
            <person name="Wolfe K.H."/>
        </authorList>
    </citation>
    <scope>NUCLEOTIDE SEQUENCE [LARGE SCALE GENOMIC DNA]</scope>
    <source>
        <strain evidence="26">ATCC MYA-139 / BCRC 22969 / CBS 8797 / CCRC 22969 / KCTC 17520 / NBRC 10181 / NCYC 3082</strain>
    </source>
</reference>
<evidence type="ECO:0000256" key="3">
    <source>
        <dbReference type="ARBA" id="ARBA00004496"/>
    </source>
</evidence>
<comment type="catalytic activity">
    <reaction evidence="1">
        <text>Endonucleolytic cleavage to 5'-phosphomonoester.</text>
        <dbReference type="EC" id="3.1.26.4"/>
    </reaction>
</comment>
<dbReference type="PANTHER" id="PTHR42648">
    <property type="entry name" value="TRANSPOSASE, PUTATIVE-RELATED"/>
    <property type="match status" value="1"/>
</dbReference>
<dbReference type="Pfam" id="PF00665">
    <property type="entry name" value="rve"/>
    <property type="match status" value="1"/>
</dbReference>
<dbReference type="GO" id="GO:0015074">
    <property type="term" value="P:DNA integration"/>
    <property type="evidence" value="ECO:0007669"/>
    <property type="project" value="UniProtKB-KW"/>
</dbReference>
<sequence>MSHQKRSILSSQNALIHRLLGHINVQSLYKSIKNKTFQHLELSDIDWGNLAQFQCVDSLQGKSRQHSHIVGSRVKHQEKYSNFEYIHSDLLGQISSPSTNTKAWFISFTDEAIRYRWVYKITDKRDTTILHILKSLIDYIRNQFKGNVLAFQFDRGSEFTNNIVRTYLAEKGISTFYTSVGDHQANGVAERLNLTLMNDCRTLLKTTNLLYHLWFYAVQFATLLKNSVYNDTLQSSARAKAGLPGRDIKNILPFGQPVIAHFTKLKTELKYRGEQGFALVPSSNSYGYQIYIPD</sequence>
<dbReference type="AlphaFoldDB" id="J7RZJ1"/>
<keyword evidence="5" id="KW-0815">Transposition</keyword>
<dbReference type="GO" id="GO:0003677">
    <property type="term" value="F:DNA binding"/>
    <property type="evidence" value="ECO:0007669"/>
    <property type="project" value="UniProtKB-KW"/>
</dbReference>
<dbReference type="SUPFAM" id="SSF53098">
    <property type="entry name" value="Ribonuclease H-like"/>
    <property type="match status" value="1"/>
</dbReference>
<comment type="function">
    <text evidence="21">Integrase (IN) targets the VLP to the nucleus, where a subparticle preintegration complex (PIC) containing at least integrase and the newly synthesized dsDNA copy of the retrotransposon must transit the nuclear membrane. Once in the nucleus, integrase performs the integration of the dsDNA into the host genome.</text>
</comment>
<dbReference type="InterPro" id="IPR039537">
    <property type="entry name" value="Retrotran_Ty1/copia-like"/>
</dbReference>
<keyword evidence="8" id="KW-0540">Nuclease</keyword>
<dbReference type="GO" id="GO:0003887">
    <property type="term" value="F:DNA-directed DNA polymerase activity"/>
    <property type="evidence" value="ECO:0007669"/>
    <property type="project" value="UniProtKB-KW"/>
</dbReference>
<gene>
    <name evidence="25" type="primary">KNAG0E03750</name>
    <name evidence="25" type="ordered locus">KNAG_0E03750</name>
</gene>
<dbReference type="GO" id="GO:0046872">
    <property type="term" value="F:metal ion binding"/>
    <property type="evidence" value="ECO:0007669"/>
    <property type="project" value="UniProtKB-KW"/>
</dbReference>
<dbReference type="GO" id="GO:0005634">
    <property type="term" value="C:nucleus"/>
    <property type="evidence" value="ECO:0007669"/>
    <property type="project" value="UniProtKB-SubCell"/>
</dbReference>
<evidence type="ECO:0000256" key="16">
    <source>
        <dbReference type="ARBA" id="ARBA00022932"/>
    </source>
</evidence>
<dbReference type="PROSITE" id="PS50994">
    <property type="entry name" value="INTEGRASE"/>
    <property type="match status" value="1"/>
</dbReference>
<evidence type="ECO:0000256" key="11">
    <source>
        <dbReference type="ARBA" id="ARBA00022801"/>
    </source>
</evidence>
<evidence type="ECO:0000256" key="22">
    <source>
        <dbReference type="ARBA" id="ARBA00048173"/>
    </source>
</evidence>
<keyword evidence="26" id="KW-1185">Reference proteome</keyword>
<evidence type="ECO:0000256" key="23">
    <source>
        <dbReference type="ARBA" id="ARBA00049244"/>
    </source>
</evidence>
<evidence type="ECO:0000256" key="9">
    <source>
        <dbReference type="ARBA" id="ARBA00022723"/>
    </source>
</evidence>